<dbReference type="Proteomes" id="UP000230002">
    <property type="component" value="Unassembled WGS sequence"/>
</dbReference>
<evidence type="ECO:0000313" key="2">
    <source>
        <dbReference type="EMBL" id="PIL30647.1"/>
    </source>
</evidence>
<dbReference type="AlphaFoldDB" id="A0A2G8SA66"/>
<gene>
    <name evidence="2" type="ORF">GSI_07349</name>
</gene>
<organism evidence="2 3">
    <name type="scientific">Ganoderma sinense ZZ0214-1</name>
    <dbReference type="NCBI Taxonomy" id="1077348"/>
    <lineage>
        <taxon>Eukaryota</taxon>
        <taxon>Fungi</taxon>
        <taxon>Dikarya</taxon>
        <taxon>Basidiomycota</taxon>
        <taxon>Agaricomycotina</taxon>
        <taxon>Agaricomycetes</taxon>
        <taxon>Polyporales</taxon>
        <taxon>Polyporaceae</taxon>
        <taxon>Ganoderma</taxon>
    </lineage>
</organism>
<feature type="region of interest" description="Disordered" evidence="1">
    <location>
        <begin position="65"/>
        <end position="104"/>
    </location>
</feature>
<sequence length="104" mass="11048">MAIDVDTPGGLCVELVIPVLWAPGLNRGGQAELRSASKADTVTAQASLLPSVCFKKEADYGIMKNSSCKKRSEKKTRSGSIRLPTVIVPPSRDRHSAMKAPLAA</sequence>
<dbReference type="EMBL" id="AYKW01000014">
    <property type="protein sequence ID" value="PIL30647.1"/>
    <property type="molecule type" value="Genomic_DNA"/>
</dbReference>
<reference evidence="2 3" key="1">
    <citation type="journal article" date="2015" name="Sci. Rep.">
        <title>Chromosome-level genome map provides insights into diverse defense mechanisms in the medicinal fungus Ganoderma sinense.</title>
        <authorList>
            <person name="Zhu Y."/>
            <person name="Xu J."/>
            <person name="Sun C."/>
            <person name="Zhou S."/>
            <person name="Xu H."/>
            <person name="Nelson D.R."/>
            <person name="Qian J."/>
            <person name="Song J."/>
            <person name="Luo H."/>
            <person name="Xiang L."/>
            <person name="Li Y."/>
            <person name="Xu Z."/>
            <person name="Ji A."/>
            <person name="Wang L."/>
            <person name="Lu S."/>
            <person name="Hayward A."/>
            <person name="Sun W."/>
            <person name="Li X."/>
            <person name="Schwartz D.C."/>
            <person name="Wang Y."/>
            <person name="Chen S."/>
        </authorList>
    </citation>
    <scope>NUCLEOTIDE SEQUENCE [LARGE SCALE GENOMIC DNA]</scope>
    <source>
        <strain evidence="2 3">ZZ0214-1</strain>
    </source>
</reference>
<evidence type="ECO:0000256" key="1">
    <source>
        <dbReference type="SAM" id="MobiDB-lite"/>
    </source>
</evidence>
<evidence type="ECO:0000313" key="3">
    <source>
        <dbReference type="Proteomes" id="UP000230002"/>
    </source>
</evidence>
<proteinExistence type="predicted"/>
<comment type="caution">
    <text evidence="2">The sequence shown here is derived from an EMBL/GenBank/DDBJ whole genome shotgun (WGS) entry which is preliminary data.</text>
</comment>
<keyword evidence="3" id="KW-1185">Reference proteome</keyword>
<name>A0A2G8SA66_9APHY</name>
<accession>A0A2G8SA66</accession>
<protein>
    <submittedName>
        <fullName evidence="2">Uncharacterized protein</fullName>
    </submittedName>
</protein>